<dbReference type="RefSeq" id="XP_002903073.1">
    <property type="nucleotide sequence ID" value="XM_002903027.1"/>
</dbReference>
<dbReference type="GO" id="GO:0006886">
    <property type="term" value="P:intracellular protein transport"/>
    <property type="evidence" value="ECO:0007669"/>
    <property type="project" value="InterPro"/>
</dbReference>
<dbReference type="GeneID" id="9462551"/>
<evidence type="ECO:0000256" key="1">
    <source>
        <dbReference type="ARBA" id="ARBA00004170"/>
    </source>
</evidence>
<dbReference type="SUPFAM" id="SSF48452">
    <property type="entry name" value="TPR-like"/>
    <property type="match status" value="1"/>
</dbReference>
<dbReference type="InParanoid" id="D0NBY3"/>
<evidence type="ECO:0000256" key="5">
    <source>
        <dbReference type="ARBA" id="ARBA00022927"/>
    </source>
</evidence>
<feature type="compositionally biased region" description="Low complexity" evidence="9">
    <location>
        <begin position="481"/>
        <end position="496"/>
    </location>
</feature>
<proteinExistence type="inferred from homology"/>
<keyword evidence="5" id="KW-0653">Protein transport</keyword>
<reference evidence="11" key="1">
    <citation type="journal article" date="2009" name="Nature">
        <title>Genome sequence and analysis of the Irish potato famine pathogen Phytophthora infestans.</title>
        <authorList>
            <consortium name="The Broad Institute Genome Sequencing Platform"/>
            <person name="Haas B.J."/>
            <person name="Kamoun S."/>
            <person name="Zody M.C."/>
            <person name="Jiang R.H."/>
            <person name="Handsaker R.E."/>
            <person name="Cano L.M."/>
            <person name="Grabherr M."/>
            <person name="Kodira C.D."/>
            <person name="Raffaele S."/>
            <person name="Torto-Alalibo T."/>
            <person name="Bozkurt T.O."/>
            <person name="Ah-Fong A.M."/>
            <person name="Alvarado L."/>
            <person name="Anderson V.L."/>
            <person name="Armstrong M.R."/>
            <person name="Avrova A."/>
            <person name="Baxter L."/>
            <person name="Beynon J."/>
            <person name="Boevink P.C."/>
            <person name="Bollmann S.R."/>
            <person name="Bos J.I."/>
            <person name="Bulone V."/>
            <person name="Cai G."/>
            <person name="Cakir C."/>
            <person name="Carrington J.C."/>
            <person name="Chawner M."/>
            <person name="Conti L."/>
            <person name="Costanzo S."/>
            <person name="Ewan R."/>
            <person name="Fahlgren N."/>
            <person name="Fischbach M.A."/>
            <person name="Fugelstad J."/>
            <person name="Gilroy E.M."/>
            <person name="Gnerre S."/>
            <person name="Green P.J."/>
            <person name="Grenville-Briggs L.J."/>
            <person name="Griffith J."/>
            <person name="Grunwald N.J."/>
            <person name="Horn K."/>
            <person name="Horner N.R."/>
            <person name="Hu C.H."/>
            <person name="Huitema E."/>
            <person name="Jeong D.H."/>
            <person name="Jones A.M."/>
            <person name="Jones J.D."/>
            <person name="Jones R.W."/>
            <person name="Karlsson E.K."/>
            <person name="Kunjeti S.G."/>
            <person name="Lamour K."/>
            <person name="Liu Z."/>
            <person name="Ma L."/>
            <person name="Maclean D."/>
            <person name="Chibucos M.C."/>
            <person name="McDonald H."/>
            <person name="McWalters J."/>
            <person name="Meijer H.J."/>
            <person name="Morgan W."/>
            <person name="Morris P.F."/>
            <person name="Munro C.A."/>
            <person name="O'Neill K."/>
            <person name="Ospina-Giraldo M."/>
            <person name="Pinzon A."/>
            <person name="Pritchard L."/>
            <person name="Ramsahoye B."/>
            <person name="Ren Q."/>
            <person name="Restrepo S."/>
            <person name="Roy S."/>
            <person name="Sadanandom A."/>
            <person name="Savidor A."/>
            <person name="Schornack S."/>
            <person name="Schwartz D.C."/>
            <person name="Schumann U.D."/>
            <person name="Schwessinger B."/>
            <person name="Seyer L."/>
            <person name="Sharpe T."/>
            <person name="Silvar C."/>
            <person name="Song J."/>
            <person name="Studholme D.J."/>
            <person name="Sykes S."/>
            <person name="Thines M."/>
            <person name="van de Vondervoort P.J."/>
            <person name="Phuntumart V."/>
            <person name="Wawra S."/>
            <person name="Weide R."/>
            <person name="Win J."/>
            <person name="Young C."/>
            <person name="Zhou S."/>
            <person name="Fry W."/>
            <person name="Meyers B.C."/>
            <person name="van West P."/>
            <person name="Ristaino J."/>
            <person name="Govers F."/>
            <person name="Birch P.R."/>
            <person name="Whisson S.C."/>
            <person name="Judelson H.S."/>
            <person name="Nusbaum C."/>
        </authorList>
    </citation>
    <scope>NUCLEOTIDE SEQUENCE [LARGE SCALE GENOMIC DNA]</scope>
    <source>
        <strain evidence="11">T30-4</strain>
    </source>
</reference>
<dbReference type="PANTHER" id="PTHR13768">
    <property type="entry name" value="SOLUBLE NSF ATTACHMENT PROTEIN SNAP"/>
    <property type="match status" value="1"/>
</dbReference>
<dbReference type="eggNOG" id="KOG1585">
    <property type="taxonomic scope" value="Eukaryota"/>
</dbReference>
<comment type="subcellular location">
    <subcellularLocation>
        <location evidence="1">Membrane</location>
        <topology evidence="1">Peripheral membrane protein</topology>
    </subcellularLocation>
</comment>
<keyword evidence="6" id="KW-0472">Membrane</keyword>
<evidence type="ECO:0000256" key="9">
    <source>
        <dbReference type="SAM" id="MobiDB-lite"/>
    </source>
</evidence>
<evidence type="ECO:0000256" key="7">
    <source>
        <dbReference type="ARBA" id="ARBA00040047"/>
    </source>
</evidence>
<dbReference type="GO" id="GO:0016192">
    <property type="term" value="P:vesicle-mediated transport"/>
    <property type="evidence" value="ECO:0007669"/>
    <property type="project" value="UniProtKB-KW"/>
</dbReference>
<feature type="region of interest" description="Disordered" evidence="9">
    <location>
        <begin position="529"/>
        <end position="580"/>
    </location>
</feature>
<dbReference type="Proteomes" id="UP000006643">
    <property type="component" value="Unassembled WGS sequence"/>
</dbReference>
<dbReference type="EMBL" id="DS028132">
    <property type="protein sequence ID" value="EEY55497.1"/>
    <property type="molecule type" value="Genomic_DNA"/>
</dbReference>
<dbReference type="KEGG" id="pif:PITG_09419"/>
<keyword evidence="4" id="KW-0931">ER-Golgi transport</keyword>
<keyword evidence="3" id="KW-0813">Transport</keyword>
<organism evidence="10 11">
    <name type="scientific">Phytophthora infestans (strain T30-4)</name>
    <name type="common">Potato late blight agent</name>
    <dbReference type="NCBI Taxonomy" id="403677"/>
    <lineage>
        <taxon>Eukaryota</taxon>
        <taxon>Sar</taxon>
        <taxon>Stramenopiles</taxon>
        <taxon>Oomycota</taxon>
        <taxon>Peronosporomycetes</taxon>
        <taxon>Peronosporales</taxon>
        <taxon>Peronosporaceae</taxon>
        <taxon>Phytophthora</taxon>
    </lineage>
</organism>
<keyword evidence="11" id="KW-1185">Reference proteome</keyword>
<evidence type="ECO:0000256" key="3">
    <source>
        <dbReference type="ARBA" id="ARBA00022448"/>
    </source>
</evidence>
<evidence type="ECO:0000256" key="8">
    <source>
        <dbReference type="ARBA" id="ARBA00042485"/>
    </source>
</evidence>
<dbReference type="AlphaFoldDB" id="D0NBY3"/>
<dbReference type="GO" id="GO:0005774">
    <property type="term" value="C:vacuolar membrane"/>
    <property type="evidence" value="ECO:0007669"/>
    <property type="project" value="TreeGrafter"/>
</dbReference>
<protein>
    <recommendedName>
        <fullName evidence="7">Gamma-soluble NSF attachment protein</fullName>
    </recommendedName>
    <alternativeName>
        <fullName evidence="8">N-ethylmaleimide-sensitive factor attachment protein gamma</fullName>
    </alternativeName>
</protein>
<dbReference type="OrthoDB" id="9984275at2759"/>
<evidence type="ECO:0000313" key="10">
    <source>
        <dbReference type="EMBL" id="EEY55497.1"/>
    </source>
</evidence>
<sequence>MAAQARSAQKRPLGAVYEIGKKLEPKAEIHRKEVTHTKMVGIHNTSFEQHLASTTISKAPFAYVMSSLQQHKCGEAVAQLKQAEKALAKRSFFRGSPDYLTAAPLLDKAGELFRLGGDFESSKQAFARCAEAQQHNQSPFRAAQAWENVAKTALQQLKAERSGAHAAQQRTAEARKAYETASSLYVDMGEFGKASDALVKGAQACESHGSNVDDVLPLYWRACDLLEAQDKPHFAVETVRKTLSFLVKYGKYREAMKVMDRLTTLYEAMDQRHNVHKMHLSQVILMLASGDVPAADALYSRCLQDDSFLSSDDCALAEDLVRAFKMGNEELLQATVRKPGFMALDNQIGRICRKLSVYGSGDAPPPQQRQHRPAPSSGGGLPSQEQQKQRNLLAPSARAAPAQRNPFAPSARAPVPVQAPSLDSEYDVPASEAPTSSSTDVRDSDYDAMLAEALGEVIVSKDTKKSSKLALVQTEKRKPQKPSSLTTQSSSLSPTLVHSPPPAAARASVRMDYELDDLEFAMPDSDSLEFFMDPNEPAGAGYSDSFEAAAAPAPKAEPSTSASKPAPKPAAPVYDEFDLT</sequence>
<dbReference type="Gene3D" id="1.25.40.10">
    <property type="entry name" value="Tetratricopeptide repeat domain"/>
    <property type="match status" value="1"/>
</dbReference>
<dbReference type="PANTHER" id="PTHR13768:SF2">
    <property type="entry name" value="GAMMA-SOLUBLE NSF ATTACHMENT PROTEIN"/>
    <property type="match status" value="1"/>
</dbReference>
<dbReference type="Pfam" id="PF14938">
    <property type="entry name" value="SNAP"/>
    <property type="match status" value="1"/>
</dbReference>
<evidence type="ECO:0000256" key="4">
    <source>
        <dbReference type="ARBA" id="ARBA00022892"/>
    </source>
</evidence>
<evidence type="ECO:0000256" key="6">
    <source>
        <dbReference type="ARBA" id="ARBA00023136"/>
    </source>
</evidence>
<evidence type="ECO:0000256" key="2">
    <source>
        <dbReference type="ARBA" id="ARBA00010050"/>
    </source>
</evidence>
<evidence type="ECO:0000313" key="11">
    <source>
        <dbReference type="Proteomes" id="UP000006643"/>
    </source>
</evidence>
<feature type="region of interest" description="Disordered" evidence="9">
    <location>
        <begin position="462"/>
        <end position="503"/>
    </location>
</feature>
<feature type="region of interest" description="Disordered" evidence="9">
    <location>
        <begin position="357"/>
        <end position="443"/>
    </location>
</feature>
<gene>
    <name evidence="10" type="ORF">PITG_09419</name>
</gene>
<dbReference type="GO" id="GO:0019905">
    <property type="term" value="F:syntaxin binding"/>
    <property type="evidence" value="ECO:0007669"/>
    <property type="project" value="TreeGrafter"/>
</dbReference>
<dbReference type="STRING" id="403677.D0NBY3"/>
<dbReference type="OMA" id="HKCAEAA"/>
<dbReference type="VEuPathDB" id="FungiDB:PITG_09419"/>
<comment type="similarity">
    <text evidence="2">Belongs to the SNAP family.</text>
</comment>
<name>D0NBY3_PHYIT</name>
<dbReference type="GO" id="GO:0031201">
    <property type="term" value="C:SNARE complex"/>
    <property type="evidence" value="ECO:0007669"/>
    <property type="project" value="TreeGrafter"/>
</dbReference>
<dbReference type="InterPro" id="IPR000744">
    <property type="entry name" value="NSF_attach"/>
</dbReference>
<dbReference type="GO" id="GO:0005483">
    <property type="term" value="F:soluble NSF attachment protein activity"/>
    <property type="evidence" value="ECO:0007669"/>
    <property type="project" value="TreeGrafter"/>
</dbReference>
<dbReference type="FunFam" id="1.25.40.10:FF:000820">
    <property type="entry name" value="Gamma-soluble NSF attachment protein"/>
    <property type="match status" value="1"/>
</dbReference>
<dbReference type="HOGENOM" id="CLU_021501_0_0_1"/>
<dbReference type="InterPro" id="IPR011990">
    <property type="entry name" value="TPR-like_helical_dom_sf"/>
</dbReference>
<accession>D0NBY3</accession>
<feature type="compositionally biased region" description="Low complexity" evidence="9">
    <location>
        <begin position="548"/>
        <end position="565"/>
    </location>
</feature>